<name>A0A5C6FT52_9PLAN</name>
<dbReference type="EMBL" id="SJPZ01000001">
    <property type="protein sequence ID" value="TWU64650.1"/>
    <property type="molecule type" value="Genomic_DNA"/>
</dbReference>
<protein>
    <submittedName>
        <fullName evidence="1">Uncharacterized protein</fullName>
    </submittedName>
</protein>
<organism evidence="1 2">
    <name type="scientific">Crateriforma conspicua</name>
    <dbReference type="NCBI Taxonomy" id="2527996"/>
    <lineage>
        <taxon>Bacteria</taxon>
        <taxon>Pseudomonadati</taxon>
        <taxon>Planctomycetota</taxon>
        <taxon>Planctomycetia</taxon>
        <taxon>Planctomycetales</taxon>
        <taxon>Planctomycetaceae</taxon>
        <taxon>Crateriforma</taxon>
    </lineage>
</organism>
<dbReference type="Proteomes" id="UP000316476">
    <property type="component" value="Unassembled WGS sequence"/>
</dbReference>
<proteinExistence type="predicted"/>
<accession>A0A5C6FT52</accession>
<reference evidence="1 2" key="1">
    <citation type="submission" date="2019-02" db="EMBL/GenBank/DDBJ databases">
        <title>Deep-cultivation of Planctomycetes and their phenomic and genomic characterization uncovers novel biology.</title>
        <authorList>
            <person name="Wiegand S."/>
            <person name="Jogler M."/>
            <person name="Boedeker C."/>
            <person name="Pinto D."/>
            <person name="Vollmers J."/>
            <person name="Rivas-Marin E."/>
            <person name="Kohn T."/>
            <person name="Peeters S.H."/>
            <person name="Heuer A."/>
            <person name="Rast P."/>
            <person name="Oberbeckmann S."/>
            <person name="Bunk B."/>
            <person name="Jeske O."/>
            <person name="Meyerdierks A."/>
            <person name="Storesund J.E."/>
            <person name="Kallscheuer N."/>
            <person name="Luecker S."/>
            <person name="Lage O.M."/>
            <person name="Pohl T."/>
            <person name="Merkel B.J."/>
            <person name="Hornburger P."/>
            <person name="Mueller R.-W."/>
            <person name="Bruemmer F."/>
            <person name="Labrenz M."/>
            <person name="Spormann A.M."/>
            <person name="Op Den Camp H."/>
            <person name="Overmann J."/>
            <person name="Amann R."/>
            <person name="Jetten M.S.M."/>
            <person name="Mascher T."/>
            <person name="Medema M.H."/>
            <person name="Devos D.P."/>
            <person name="Kaster A.-K."/>
            <person name="Ovreas L."/>
            <person name="Rohde M."/>
            <person name="Galperin M.Y."/>
            <person name="Jogler C."/>
        </authorList>
    </citation>
    <scope>NUCLEOTIDE SEQUENCE [LARGE SCALE GENOMIC DNA]</scope>
    <source>
        <strain evidence="1 2">V7</strain>
    </source>
</reference>
<sequence>MPIRSDSVNHLIASNLRFSEPANRESHLCRSLTWFLRDSPSATLYFFIGTLLDFIRSAAASCLDSRDAESRCLFGVG</sequence>
<evidence type="ECO:0000313" key="1">
    <source>
        <dbReference type="EMBL" id="TWU64650.1"/>
    </source>
</evidence>
<dbReference type="AlphaFoldDB" id="A0A5C6FT52"/>
<comment type="caution">
    <text evidence="1">The sequence shown here is derived from an EMBL/GenBank/DDBJ whole genome shotgun (WGS) entry which is preliminary data.</text>
</comment>
<gene>
    <name evidence="1" type="ORF">V7x_01940</name>
</gene>
<evidence type="ECO:0000313" key="2">
    <source>
        <dbReference type="Proteomes" id="UP000316476"/>
    </source>
</evidence>